<dbReference type="SMART" id="SM00028">
    <property type="entry name" value="TPR"/>
    <property type="match status" value="2"/>
</dbReference>
<gene>
    <name evidence="2" type="ORF">H9625_14700</name>
</gene>
<reference evidence="2 3" key="1">
    <citation type="submission" date="2020-08" db="EMBL/GenBank/DDBJ databases">
        <title>A Genomic Blueprint of the Chicken Gut Microbiome.</title>
        <authorList>
            <person name="Gilroy R."/>
            <person name="Ravi A."/>
            <person name="Getino M."/>
            <person name="Pursley I."/>
            <person name="Horton D.L."/>
            <person name="Alikhan N.-F."/>
            <person name="Baker D."/>
            <person name="Gharbi K."/>
            <person name="Hall N."/>
            <person name="Watson M."/>
            <person name="Adriaenssens E.M."/>
            <person name="Foster-Nyarko E."/>
            <person name="Jarju S."/>
            <person name="Secka A."/>
            <person name="Antonio M."/>
            <person name="Oren A."/>
            <person name="Chaudhuri R."/>
            <person name="La Ragione R.M."/>
            <person name="Hildebrand F."/>
            <person name="Pallen M.J."/>
        </authorList>
    </citation>
    <scope>NUCLEOTIDE SEQUENCE [LARGE SCALE GENOMIC DNA]</scope>
    <source>
        <strain evidence="2 3">Sa1CVN1</strain>
    </source>
</reference>
<dbReference type="EMBL" id="JACSPP010000062">
    <property type="protein sequence ID" value="MBD8041664.1"/>
    <property type="molecule type" value="Genomic_DNA"/>
</dbReference>
<name>A0ABR8YCD7_9BACT</name>
<organism evidence="2 3">
    <name type="scientific">Phocaeicola intestinalis</name>
    <dbReference type="NCBI Taxonomy" id="2762212"/>
    <lineage>
        <taxon>Bacteria</taxon>
        <taxon>Pseudomonadati</taxon>
        <taxon>Bacteroidota</taxon>
        <taxon>Bacteroidia</taxon>
        <taxon>Bacteroidales</taxon>
        <taxon>Bacteroidaceae</taxon>
        <taxon>Phocaeicola</taxon>
    </lineage>
</organism>
<dbReference type="Gene3D" id="1.25.40.10">
    <property type="entry name" value="Tetratricopeptide repeat domain"/>
    <property type="match status" value="1"/>
</dbReference>
<evidence type="ECO:0008006" key="4">
    <source>
        <dbReference type="Google" id="ProtNLM"/>
    </source>
</evidence>
<evidence type="ECO:0000256" key="1">
    <source>
        <dbReference type="SAM" id="SignalP"/>
    </source>
</evidence>
<dbReference type="InterPro" id="IPR019734">
    <property type="entry name" value="TPR_rpt"/>
</dbReference>
<feature type="signal peptide" evidence="1">
    <location>
        <begin position="1"/>
        <end position="19"/>
    </location>
</feature>
<dbReference type="SUPFAM" id="SSF48452">
    <property type="entry name" value="TPR-like"/>
    <property type="match status" value="1"/>
</dbReference>
<keyword evidence="3" id="KW-1185">Reference proteome</keyword>
<feature type="chain" id="PRO_5045087181" description="Tetratricopeptide repeat protein" evidence="1">
    <location>
        <begin position="20"/>
        <end position="452"/>
    </location>
</feature>
<dbReference type="InterPro" id="IPR011990">
    <property type="entry name" value="TPR-like_helical_dom_sf"/>
</dbReference>
<protein>
    <recommendedName>
        <fullName evidence="4">Tetratricopeptide repeat protein</fullName>
    </recommendedName>
</protein>
<evidence type="ECO:0000313" key="2">
    <source>
        <dbReference type="EMBL" id="MBD8041664.1"/>
    </source>
</evidence>
<comment type="caution">
    <text evidence="2">The sequence shown here is derived from an EMBL/GenBank/DDBJ whole genome shotgun (WGS) entry which is preliminary data.</text>
</comment>
<keyword evidence="1" id="KW-0732">Signal</keyword>
<accession>A0ABR8YCD7</accession>
<proteinExistence type="predicted"/>
<dbReference type="RefSeq" id="WP_191765096.1">
    <property type="nucleotide sequence ID" value="NZ_JACSPP010000062.1"/>
</dbReference>
<dbReference type="Proteomes" id="UP000620874">
    <property type="component" value="Unassembled WGS sequence"/>
</dbReference>
<sequence length="452" mass="51540">MKYAGLLVIWLLCSLSANAQKGIEDGSRFGHGEDSVRCIQHIALYKTYLQKNDFAQAYSPWKSVFTEAPWASPNIYTDGTQILRALIADSDNETKEEDYLTELMNIHDQHIQYLDSLNTLTHTPVTPGFVLGMKIHDYVMFSGTDINIDKAYRKEQEAIGMEKEKSTYYMLEDLMDLSLQKLKTNAGHIEQFIQDYLKASRYIRFRLESTINDPQKQHLWSITKDYIDTRFIESRCVTCEDLQKLYAPKIEQHRTDLAYINLVLSTLRQLKCTGEEVYLTASEAAYTLTPTAGLAAECGRLCYQRGKIEESITYFDEAAMLAANPADKAEYCYRAARVLFQDKQWKRAKQYALKSISLDKDEGKPYILIAQMYASNPNWCKEATLNQCTYFAVIDKLQKAQSVDTSTADEATQLINTYQKHIPTEKALAGLGLKKGNAVILGGWINETIILR</sequence>
<evidence type="ECO:0000313" key="3">
    <source>
        <dbReference type="Proteomes" id="UP000620874"/>
    </source>
</evidence>